<protein>
    <submittedName>
        <fullName evidence="1">Uncharacterized protein</fullName>
    </submittedName>
</protein>
<name>A0A951UAA5_9CYAN</name>
<reference evidence="1" key="2">
    <citation type="journal article" date="2022" name="Microbiol. Resour. Announc.">
        <title>Metagenome Sequencing to Explore Phylogenomics of Terrestrial Cyanobacteria.</title>
        <authorList>
            <person name="Ward R.D."/>
            <person name="Stajich J.E."/>
            <person name="Johansen J.R."/>
            <person name="Huntemann M."/>
            <person name="Clum A."/>
            <person name="Foster B."/>
            <person name="Foster B."/>
            <person name="Roux S."/>
            <person name="Palaniappan K."/>
            <person name="Varghese N."/>
            <person name="Mukherjee S."/>
            <person name="Reddy T.B.K."/>
            <person name="Daum C."/>
            <person name="Copeland A."/>
            <person name="Chen I.A."/>
            <person name="Ivanova N.N."/>
            <person name="Kyrpides N.C."/>
            <person name="Shapiro N."/>
            <person name="Eloe-Fadrosh E.A."/>
            <person name="Pietrasiak N."/>
        </authorList>
    </citation>
    <scope>NUCLEOTIDE SEQUENCE</scope>
    <source>
        <strain evidence="1">CPER-KK1</strain>
    </source>
</reference>
<dbReference type="AlphaFoldDB" id="A0A951UAA5"/>
<accession>A0A951UAA5</accession>
<comment type="caution">
    <text evidence="1">The sequence shown here is derived from an EMBL/GenBank/DDBJ whole genome shotgun (WGS) entry which is preliminary data.</text>
</comment>
<sequence>MSYRRVVRMLTVGLLAILTVVLLNFAAHSAQTLRVYHIGNSVTDTINYNALRQLVESRGHQYVFGRHMIPGAPLAWIWEHPADGFCEEPFGYYPNALPNYQWDVLTLQPFDRQLDSNDGDLAMAKNYINLALPKSPNLRIYVYSRWPRRNENGSLDFDEKWLRKYTSEGNGTEESRDYFEKLTSELRKAYPKTQDRIFMVPVGDVLYELNQRIKAGQVPGYTNITQVYSDGIHFNDVGSYIVGSTFYATLFKENPKGLTASPYKVNNPELVSIIQDAVWKVVSTHPLSGVGVASASQPQTQTQAQSAQAKKHNCLLKGFG</sequence>
<evidence type="ECO:0000313" key="1">
    <source>
        <dbReference type="EMBL" id="MBW4546268.1"/>
    </source>
</evidence>
<dbReference type="EMBL" id="JAHHIF010000023">
    <property type="protein sequence ID" value="MBW4546268.1"/>
    <property type="molecule type" value="Genomic_DNA"/>
</dbReference>
<proteinExistence type="predicted"/>
<reference evidence="1" key="1">
    <citation type="submission" date="2021-05" db="EMBL/GenBank/DDBJ databases">
        <authorList>
            <person name="Pietrasiak N."/>
            <person name="Ward R."/>
            <person name="Stajich J.E."/>
            <person name="Kurbessoian T."/>
        </authorList>
    </citation>
    <scope>NUCLEOTIDE SEQUENCE</scope>
    <source>
        <strain evidence="1">CPER-KK1</strain>
    </source>
</reference>
<dbReference type="SUPFAM" id="SSF52266">
    <property type="entry name" value="SGNH hydrolase"/>
    <property type="match status" value="1"/>
</dbReference>
<evidence type="ECO:0000313" key="2">
    <source>
        <dbReference type="Proteomes" id="UP000753908"/>
    </source>
</evidence>
<dbReference type="Proteomes" id="UP000753908">
    <property type="component" value="Unassembled WGS sequence"/>
</dbReference>
<organism evidence="1 2">
    <name type="scientific">Symplocastrum torsivum CPER-KK1</name>
    <dbReference type="NCBI Taxonomy" id="450513"/>
    <lineage>
        <taxon>Bacteria</taxon>
        <taxon>Bacillati</taxon>
        <taxon>Cyanobacteriota</taxon>
        <taxon>Cyanophyceae</taxon>
        <taxon>Oscillatoriophycideae</taxon>
        <taxon>Oscillatoriales</taxon>
        <taxon>Microcoleaceae</taxon>
        <taxon>Symplocastrum</taxon>
    </lineage>
</organism>
<gene>
    <name evidence="1" type="ORF">KME25_17755</name>
</gene>
<dbReference type="Gene3D" id="3.40.50.1110">
    <property type="entry name" value="SGNH hydrolase"/>
    <property type="match status" value="1"/>
</dbReference>
<dbReference type="InterPro" id="IPR036514">
    <property type="entry name" value="SGNH_hydro_sf"/>
</dbReference>